<name>H0UK44_9BACT</name>
<keyword evidence="10" id="KW-1185">Reference proteome</keyword>
<evidence type="ECO:0000256" key="8">
    <source>
        <dbReference type="SAM" id="Phobius"/>
    </source>
</evidence>
<dbReference type="eggNOG" id="COG0728">
    <property type="taxonomic scope" value="Bacteria"/>
</dbReference>
<feature type="transmembrane region" description="Helical" evidence="8">
    <location>
        <begin position="55"/>
        <end position="81"/>
    </location>
</feature>
<feature type="transmembrane region" description="Helical" evidence="8">
    <location>
        <begin position="311"/>
        <end position="330"/>
    </location>
</feature>
<evidence type="ECO:0000313" key="10">
    <source>
        <dbReference type="Proteomes" id="UP000003806"/>
    </source>
</evidence>
<evidence type="ECO:0000256" key="4">
    <source>
        <dbReference type="ARBA" id="ARBA00022960"/>
    </source>
</evidence>
<dbReference type="AlphaFoldDB" id="H0UK44"/>
<evidence type="ECO:0000256" key="3">
    <source>
        <dbReference type="ARBA" id="ARBA00022692"/>
    </source>
</evidence>
<dbReference type="InterPro" id="IPR004268">
    <property type="entry name" value="MurJ"/>
</dbReference>
<dbReference type="Pfam" id="PF03023">
    <property type="entry name" value="MurJ"/>
    <property type="match status" value="1"/>
</dbReference>
<feature type="transmembrane region" description="Helical" evidence="8">
    <location>
        <begin position="165"/>
        <end position="187"/>
    </location>
</feature>
<protein>
    <submittedName>
        <fullName evidence="9">Putative membrane protein, putative virulence factor</fullName>
    </submittedName>
</protein>
<evidence type="ECO:0000256" key="6">
    <source>
        <dbReference type="ARBA" id="ARBA00022989"/>
    </source>
</evidence>
<feature type="transmembrane region" description="Helical" evidence="8">
    <location>
        <begin position="234"/>
        <end position="254"/>
    </location>
</feature>
<dbReference type="GO" id="GO:0034204">
    <property type="term" value="P:lipid translocation"/>
    <property type="evidence" value="ECO:0007669"/>
    <property type="project" value="TreeGrafter"/>
</dbReference>
<feature type="transmembrane region" description="Helical" evidence="8">
    <location>
        <begin position="468"/>
        <end position="492"/>
    </location>
</feature>
<keyword evidence="3 8" id="KW-0812">Transmembrane</keyword>
<dbReference type="GO" id="GO:0015648">
    <property type="term" value="F:lipid-linked peptidoglycan transporter activity"/>
    <property type="evidence" value="ECO:0007669"/>
    <property type="project" value="TreeGrafter"/>
</dbReference>
<evidence type="ECO:0000256" key="2">
    <source>
        <dbReference type="ARBA" id="ARBA00022475"/>
    </source>
</evidence>
<evidence type="ECO:0000256" key="7">
    <source>
        <dbReference type="ARBA" id="ARBA00023136"/>
    </source>
</evidence>
<sequence length="511" mass="55760">MRRFFRSFWNSLMGRQTARGAALVSITFTGLGKVLGYGRTLLIAWLFGASGGVDAFYVALGILSLLVTTASTVLTSTLLPVMANASPEVGRAFFVRIWRIFMGGTIVLLLGISLFPGSVVEFFARNFDPQRMHQAAIMLLWMIPWTVGMIHQSFLTVWSNLQGRYSVVSSILNIWNVVAIAFMWGAGKYWGEVAIAQAYSLSIVLVTILMWFVLADMPMSAQQGSIPKGLRRQFWTEVLICLGIVGSSGLFQVVDRYFGSALPEGNIAALGYASVVYTLPIQVLGPIFYVFLVKSSKAKTLTESQGQLQSALLLIWGYLFPCGCVLAVASKPVVSILFGHGAFGADAIALTAKCISMASPIIPFAAWQGLLFRYAQAQHRLMLIMVISYVGVVLNGFLDWLFLPFWGAPGLCLATSLVWGAVSLSYLLILSRELLVPVIKQVSFSSCIVLAIATGFSLIGTLASPFPYLLFAGTVTVAYFFLGDCLGMFPFLPSQWRPLALIKFGLLRGKQ</sequence>
<keyword evidence="5" id="KW-0573">Peptidoglycan synthesis</keyword>
<evidence type="ECO:0000313" key="9">
    <source>
        <dbReference type="EMBL" id="EHM13053.1"/>
    </source>
</evidence>
<accession>H0UK44</accession>
<evidence type="ECO:0000256" key="1">
    <source>
        <dbReference type="ARBA" id="ARBA00004651"/>
    </source>
</evidence>
<feature type="transmembrane region" description="Helical" evidence="8">
    <location>
        <begin position="266"/>
        <end position="291"/>
    </location>
</feature>
<keyword evidence="2" id="KW-1003">Cell membrane</keyword>
<feature type="transmembrane region" description="Helical" evidence="8">
    <location>
        <begin position="382"/>
        <end position="402"/>
    </location>
</feature>
<keyword evidence="4" id="KW-0133">Cell shape</keyword>
<dbReference type="PANTHER" id="PTHR47019:SF1">
    <property type="entry name" value="LIPID II FLIPPASE MURJ"/>
    <property type="match status" value="1"/>
</dbReference>
<evidence type="ECO:0000256" key="5">
    <source>
        <dbReference type="ARBA" id="ARBA00022984"/>
    </source>
</evidence>
<dbReference type="PANTHER" id="PTHR47019">
    <property type="entry name" value="LIPID II FLIPPASE MURJ"/>
    <property type="match status" value="1"/>
</dbReference>
<proteinExistence type="predicted"/>
<comment type="subcellular location">
    <subcellularLocation>
        <location evidence="1">Cell membrane</location>
        <topology evidence="1">Multi-pass membrane protein</topology>
    </subcellularLocation>
</comment>
<dbReference type="HOGENOM" id="CLU_532934_0_0_0"/>
<dbReference type="EMBL" id="CM001376">
    <property type="protein sequence ID" value="EHM13053.1"/>
    <property type="molecule type" value="Genomic_DNA"/>
</dbReference>
<dbReference type="GO" id="GO:0008360">
    <property type="term" value="P:regulation of cell shape"/>
    <property type="evidence" value="ECO:0007669"/>
    <property type="project" value="UniProtKB-KW"/>
</dbReference>
<feature type="transmembrane region" description="Helical" evidence="8">
    <location>
        <begin position="350"/>
        <end position="370"/>
    </location>
</feature>
<feature type="transmembrane region" description="Helical" evidence="8">
    <location>
        <begin position="93"/>
        <end position="115"/>
    </location>
</feature>
<feature type="transmembrane region" description="Helical" evidence="8">
    <location>
        <begin position="408"/>
        <end position="430"/>
    </location>
</feature>
<dbReference type="InterPro" id="IPR051050">
    <property type="entry name" value="Lipid_II_flippase_MurJ/MviN"/>
</dbReference>
<feature type="transmembrane region" description="Helical" evidence="8">
    <location>
        <begin position="135"/>
        <end position="158"/>
    </location>
</feature>
<feature type="transmembrane region" description="Helical" evidence="8">
    <location>
        <begin position="193"/>
        <end position="214"/>
    </location>
</feature>
<organism evidence="9 10">
    <name type="scientific">Jonquetella anthropi DSM 22815</name>
    <dbReference type="NCBI Taxonomy" id="885272"/>
    <lineage>
        <taxon>Bacteria</taxon>
        <taxon>Thermotogati</taxon>
        <taxon>Synergistota</taxon>
        <taxon>Synergistia</taxon>
        <taxon>Synergistales</taxon>
        <taxon>Dethiosulfovibrionaceae</taxon>
        <taxon>Jonquetella</taxon>
    </lineage>
</organism>
<keyword evidence="7 8" id="KW-0472">Membrane</keyword>
<dbReference type="Proteomes" id="UP000003806">
    <property type="component" value="Chromosome"/>
</dbReference>
<reference evidence="9 10" key="1">
    <citation type="submission" date="2011-11" db="EMBL/GenBank/DDBJ databases">
        <title>The Noncontiguous Finished genome of Jonquetella anthropi DSM 22815.</title>
        <authorList>
            <consortium name="US DOE Joint Genome Institute (JGI-PGF)"/>
            <person name="Lucas S."/>
            <person name="Copeland A."/>
            <person name="Lapidus A."/>
            <person name="Glavina del Rio T."/>
            <person name="Dalin E."/>
            <person name="Tice H."/>
            <person name="Bruce D."/>
            <person name="Goodwin L."/>
            <person name="Pitluck S."/>
            <person name="Peters L."/>
            <person name="Mikhailova N."/>
            <person name="Held B."/>
            <person name="Kyrpides N."/>
            <person name="Mavromatis K."/>
            <person name="Ivanova N."/>
            <person name="Markowitz V."/>
            <person name="Cheng J.-F."/>
            <person name="Hugenholtz P."/>
            <person name="Woyke T."/>
            <person name="Wu D."/>
            <person name="Gronow S."/>
            <person name="Wellnitz S."/>
            <person name="Brambilla E."/>
            <person name="Klenk H.-P."/>
            <person name="Eisen J.A."/>
        </authorList>
    </citation>
    <scope>NUCLEOTIDE SEQUENCE [LARGE SCALE GENOMIC DNA]</scope>
    <source>
        <strain evidence="9 10">DSM 22815</strain>
    </source>
</reference>
<feature type="transmembrane region" description="Helical" evidence="8">
    <location>
        <begin position="442"/>
        <end position="462"/>
    </location>
</feature>
<gene>
    <name evidence="9" type="ORF">JonanDRAFT_0659</name>
</gene>
<keyword evidence="6 8" id="KW-1133">Transmembrane helix</keyword>
<dbReference type="GO" id="GO:0005886">
    <property type="term" value="C:plasma membrane"/>
    <property type="evidence" value="ECO:0007669"/>
    <property type="project" value="UniProtKB-SubCell"/>
</dbReference>
<dbReference type="GO" id="GO:0009252">
    <property type="term" value="P:peptidoglycan biosynthetic process"/>
    <property type="evidence" value="ECO:0007669"/>
    <property type="project" value="UniProtKB-KW"/>
</dbReference>